<sequence length="91" mass="10547">MNIWNYSFTNNLYWVNDRNGVVVVDEQHQQSYLLGSSESILWRLLIIHIDSDAIIRRFSAIISVSEDEGKGKILSILSKWEKNNLVEHGND</sequence>
<evidence type="ECO:0000313" key="1">
    <source>
        <dbReference type="EMBL" id="GAP41208.1"/>
    </source>
</evidence>
<accession>A0A0S7BX82</accession>
<name>A0A0S7BX82_9CHLR</name>
<organism evidence="1">
    <name type="scientific">Flexilinea flocculi</name>
    <dbReference type="NCBI Taxonomy" id="1678840"/>
    <lineage>
        <taxon>Bacteria</taxon>
        <taxon>Bacillati</taxon>
        <taxon>Chloroflexota</taxon>
        <taxon>Anaerolineae</taxon>
        <taxon>Anaerolineales</taxon>
        <taxon>Anaerolineaceae</taxon>
        <taxon>Flexilinea</taxon>
    </lineage>
</organism>
<dbReference type="Proteomes" id="UP000053370">
    <property type="component" value="Unassembled WGS sequence"/>
</dbReference>
<proteinExistence type="predicted"/>
<reference evidence="1" key="1">
    <citation type="journal article" date="2015" name="Genome Announc.">
        <title>Draft Genome Sequence of Anaerolineae Strain TC1, a Novel Isolate from a Methanogenic Wastewater Treatment System.</title>
        <authorList>
            <person name="Matsuura N."/>
            <person name="Tourlousse D.M."/>
            <person name="Sun L."/>
            <person name="Toyonaga M."/>
            <person name="Kuroda K."/>
            <person name="Ohashi A."/>
            <person name="Cruz R."/>
            <person name="Yamaguchi T."/>
            <person name="Sekiguchi Y."/>
        </authorList>
    </citation>
    <scope>NUCLEOTIDE SEQUENCE [LARGE SCALE GENOMIC DNA]</scope>
    <source>
        <strain evidence="1">TC1</strain>
    </source>
</reference>
<gene>
    <name evidence="1" type="ORF">ATC1_131192</name>
</gene>
<dbReference type="RefSeq" id="WP_152024299.1">
    <property type="nucleotide sequence ID" value="NZ_DF968181.1"/>
</dbReference>
<keyword evidence="2" id="KW-1185">Reference proteome</keyword>
<dbReference type="AlphaFoldDB" id="A0A0S7BX82"/>
<dbReference type="EMBL" id="DF968181">
    <property type="protein sequence ID" value="GAP41208.1"/>
    <property type="molecule type" value="Genomic_DNA"/>
</dbReference>
<dbReference type="STRING" id="1678840.ATC1_131192"/>
<evidence type="ECO:0000313" key="2">
    <source>
        <dbReference type="Proteomes" id="UP000053370"/>
    </source>
</evidence>
<protein>
    <submittedName>
        <fullName evidence="1">Uncharacterized protein</fullName>
    </submittedName>
</protein>